<accession>A0A6L8MD65</accession>
<dbReference type="RefSeq" id="WP_161017972.1">
    <property type="nucleotide sequence ID" value="NZ_WWCP01000001.1"/>
</dbReference>
<dbReference type="Proteomes" id="UP000474565">
    <property type="component" value="Unassembled WGS sequence"/>
</dbReference>
<organism evidence="1 2">
    <name type="scientific">Duganella lactea</name>
    <dbReference type="NCBI Taxonomy" id="2692173"/>
    <lineage>
        <taxon>Bacteria</taxon>
        <taxon>Pseudomonadati</taxon>
        <taxon>Pseudomonadota</taxon>
        <taxon>Betaproteobacteria</taxon>
        <taxon>Burkholderiales</taxon>
        <taxon>Oxalobacteraceae</taxon>
        <taxon>Telluria group</taxon>
        <taxon>Duganella</taxon>
    </lineage>
</organism>
<name>A0A6L8MD65_9BURK</name>
<sequence>MTTSEPRWLQLLRTEAAKTSIGRAAVRVNYSRTSVSLALAGKYTGDLAKMEREVLAVLELPMSIACPYLALKLPTAMCHDFSTRRAPTHNPVAMQHWRACQQCQYKRKDEEQV</sequence>
<gene>
    <name evidence="1" type="ORF">GTP44_01135</name>
</gene>
<proteinExistence type="predicted"/>
<dbReference type="EMBL" id="WWCP01000001">
    <property type="protein sequence ID" value="MYM80563.1"/>
    <property type="molecule type" value="Genomic_DNA"/>
</dbReference>
<dbReference type="AlphaFoldDB" id="A0A6L8MD65"/>
<evidence type="ECO:0000313" key="2">
    <source>
        <dbReference type="Proteomes" id="UP000474565"/>
    </source>
</evidence>
<evidence type="ECO:0000313" key="1">
    <source>
        <dbReference type="EMBL" id="MYM80563.1"/>
    </source>
</evidence>
<protein>
    <submittedName>
        <fullName evidence="1">XRE family transcriptional regulator</fullName>
    </submittedName>
</protein>
<reference evidence="1 2" key="1">
    <citation type="submission" date="2019-12" db="EMBL/GenBank/DDBJ databases">
        <title>Novel species isolated from a subtropical stream in China.</title>
        <authorList>
            <person name="Lu H."/>
        </authorList>
    </citation>
    <scope>NUCLEOTIDE SEQUENCE [LARGE SCALE GENOMIC DNA]</scope>
    <source>
        <strain evidence="1 2">FT50W</strain>
    </source>
</reference>
<comment type="caution">
    <text evidence="1">The sequence shown here is derived from an EMBL/GenBank/DDBJ whole genome shotgun (WGS) entry which is preliminary data.</text>
</comment>